<organism evidence="3 4">
    <name type="scientific">Pichia membranifaciens</name>
    <dbReference type="NCBI Taxonomy" id="4926"/>
    <lineage>
        <taxon>Eukaryota</taxon>
        <taxon>Fungi</taxon>
        <taxon>Dikarya</taxon>
        <taxon>Ascomycota</taxon>
        <taxon>Saccharomycotina</taxon>
        <taxon>Pichiomycetes</taxon>
        <taxon>Pichiales</taxon>
        <taxon>Pichiaceae</taxon>
        <taxon>Pichia</taxon>
    </lineage>
</organism>
<reference evidence="3 4" key="1">
    <citation type="submission" date="2016-08" db="EMBL/GenBank/DDBJ databases">
        <title>Whole genome shotgun sequence of Pichia membranifaciens KS47-1.</title>
        <authorList>
            <person name="Konishi M."/>
            <person name="Ishida M."/>
            <person name="Arakawa T."/>
            <person name="Kato Y."/>
            <person name="Horiuchi J."/>
        </authorList>
    </citation>
    <scope>NUCLEOTIDE SEQUENCE [LARGE SCALE GENOMIC DNA]</scope>
    <source>
        <strain evidence="3 4">KS47-1</strain>
    </source>
</reference>
<evidence type="ECO:0000313" key="3">
    <source>
        <dbReference type="EMBL" id="GAV30381.1"/>
    </source>
</evidence>
<comment type="caution">
    <text evidence="3">The sequence shown here is derived from an EMBL/GenBank/DDBJ whole genome shotgun (WGS) entry which is preliminary data.</text>
</comment>
<dbReference type="InterPro" id="IPR017937">
    <property type="entry name" value="Thioredoxin_CS"/>
</dbReference>
<dbReference type="GO" id="GO:0034976">
    <property type="term" value="P:response to endoplasmic reticulum stress"/>
    <property type="evidence" value="ECO:0007669"/>
    <property type="project" value="TreeGrafter"/>
</dbReference>
<proteinExistence type="predicted"/>
<keyword evidence="4" id="KW-1185">Reference proteome</keyword>
<dbReference type="PROSITE" id="PS51352">
    <property type="entry name" value="THIOREDOXIN_2"/>
    <property type="match status" value="1"/>
</dbReference>
<feature type="signal peptide" evidence="1">
    <location>
        <begin position="1"/>
        <end position="18"/>
    </location>
</feature>
<dbReference type="EMBL" id="BDGI01000176">
    <property type="protein sequence ID" value="GAV30381.1"/>
    <property type="molecule type" value="Genomic_DNA"/>
</dbReference>
<evidence type="ECO:0000313" key="4">
    <source>
        <dbReference type="Proteomes" id="UP000186136"/>
    </source>
</evidence>
<sequence>MLVLNIFVALFCAVLADASRSQPKRPAFYKDSKHIIELNPSTFSDVVYGSNYTTIVEFYAPWCGYCQQLKPEYEKAAKPGHHYAQFAAVNCDEEQNKQFCQSQRIEGFPTLLTYRPPKTFLDSTPRSQQYAVQTYENERTSSGIVRAMKGMVKSYSKKLSLLKLPKFLSSVDSNSLPKVLMITDKAQNSPMYKVLAVDFKGSLEFFHLTINNDSEKVLVRDSIPEIAESFEVPSLVVVSPTDGVIAYEGEMKKTPVAEFLTRFGVPVEGDFSERNEIIQGIKKGIYKSFKDYKKKAKKAKKENLEKDEL</sequence>
<dbReference type="GO" id="GO:0005788">
    <property type="term" value="C:endoplasmic reticulum lumen"/>
    <property type="evidence" value="ECO:0007669"/>
    <property type="project" value="TreeGrafter"/>
</dbReference>
<dbReference type="SUPFAM" id="SSF52833">
    <property type="entry name" value="Thioredoxin-like"/>
    <property type="match status" value="1"/>
</dbReference>
<dbReference type="Proteomes" id="UP000186136">
    <property type="component" value="Unassembled WGS sequence"/>
</dbReference>
<dbReference type="Gene3D" id="3.40.30.10">
    <property type="entry name" value="Glutaredoxin"/>
    <property type="match status" value="2"/>
</dbReference>
<accession>A0A1Q2YLM0</accession>
<name>A0A1Q2YLM0_9ASCO</name>
<feature type="domain" description="Thioredoxin" evidence="2">
    <location>
        <begin position="16"/>
        <end position="153"/>
    </location>
</feature>
<dbReference type="PROSITE" id="PS00194">
    <property type="entry name" value="THIOREDOXIN_1"/>
    <property type="match status" value="1"/>
</dbReference>
<dbReference type="GO" id="GO:0015035">
    <property type="term" value="F:protein-disulfide reductase activity"/>
    <property type="evidence" value="ECO:0007669"/>
    <property type="project" value="TreeGrafter"/>
</dbReference>
<dbReference type="Pfam" id="PF00085">
    <property type="entry name" value="Thioredoxin"/>
    <property type="match status" value="1"/>
</dbReference>
<evidence type="ECO:0000259" key="2">
    <source>
        <dbReference type="PROSITE" id="PS51352"/>
    </source>
</evidence>
<dbReference type="PANTHER" id="PTHR45815:SF3">
    <property type="entry name" value="PROTEIN DISULFIDE-ISOMERASE A6"/>
    <property type="match status" value="1"/>
</dbReference>
<dbReference type="PANTHER" id="PTHR45815">
    <property type="entry name" value="PROTEIN DISULFIDE-ISOMERASE A6"/>
    <property type="match status" value="1"/>
</dbReference>
<evidence type="ECO:0000256" key="1">
    <source>
        <dbReference type="SAM" id="SignalP"/>
    </source>
</evidence>
<keyword evidence="1" id="KW-0732">Signal</keyword>
<dbReference type="AlphaFoldDB" id="A0A1Q2YLM0"/>
<feature type="chain" id="PRO_5012071882" description="Thioredoxin domain-containing protein" evidence="1">
    <location>
        <begin position="19"/>
        <end position="309"/>
    </location>
</feature>
<dbReference type="InterPro" id="IPR013766">
    <property type="entry name" value="Thioredoxin_domain"/>
</dbReference>
<protein>
    <recommendedName>
        <fullName evidence="2">Thioredoxin domain-containing protein</fullName>
    </recommendedName>
</protein>
<dbReference type="OrthoDB" id="10264505at2759"/>
<gene>
    <name evidence="3" type="ORF">PMKS-003892</name>
</gene>
<dbReference type="InterPro" id="IPR036249">
    <property type="entry name" value="Thioredoxin-like_sf"/>
</dbReference>
<dbReference type="PRINTS" id="PR00421">
    <property type="entry name" value="THIOREDOXIN"/>
</dbReference>